<evidence type="ECO:0000256" key="4">
    <source>
        <dbReference type="HAMAP-Rule" id="MF_03044"/>
    </source>
</evidence>
<keyword evidence="2 4" id="KW-0808">Transferase</keyword>
<dbReference type="Gene3D" id="3.40.50.150">
    <property type="entry name" value="Vaccinia Virus protein VP39"/>
    <property type="match status" value="1"/>
</dbReference>
<evidence type="ECO:0000256" key="2">
    <source>
        <dbReference type="ARBA" id="ARBA00022679"/>
    </source>
</evidence>
<evidence type="ECO:0000256" key="3">
    <source>
        <dbReference type="ARBA" id="ARBA00022691"/>
    </source>
</evidence>
<dbReference type="InterPro" id="IPR029063">
    <property type="entry name" value="SAM-dependent_MTases_sf"/>
</dbReference>
<sequence>MASDGHQALASSIKNVHQTLRLEARKVGEEKAWFDHCQRGEVLQTYAQAMKQLATEHWDRNADDDQNKKAVSRISWIVKQCEDYYYSDGMNESFSKELALCLRFKLDTNEILDHKPDKHILRPKLRVLDVGSCYNPFKKFPRFDVVAVDIAPASEDVLHCDFLNLEVTDQRSAKLHSNERIHQLCAASFNVVIFSLLLEYLPSSKQRYVCCSKASQLLAPGGILCIVTPDSKHATANSGIMKKWKYALANVGLLRIQYDKLPHLHCMVFRKCVHSTVSKQWLTSSLASESRKGKFFDAPEQLMAIPQDYHLYQEHEKECVIDDTRDDDETVASIFADLPAL</sequence>
<name>A0A6P8ZHT4_THRPL</name>
<dbReference type="AlphaFoldDB" id="A0A6P8ZHT4"/>
<evidence type="ECO:0000313" key="5">
    <source>
        <dbReference type="Proteomes" id="UP000515158"/>
    </source>
</evidence>
<comment type="function">
    <text evidence="4">S-adenosyl-L-methionine-binding protein that acts as an inhibitor of mTORC1 signaling. Acts as a sensor of S-adenosyl-L-methionine to signal methionine sufficiency to mTORC1. Probably also acts as a S-adenosyl-L-methionine-dependent methyltransferase.</text>
</comment>
<proteinExistence type="inferred from homology"/>
<dbReference type="InterPro" id="IPR021867">
    <property type="entry name" value="Bmt2/SAMTOR"/>
</dbReference>
<comment type="similarity">
    <text evidence="4">Belongs to the BMT2 family.</text>
</comment>
<dbReference type="CDD" id="cd02440">
    <property type="entry name" value="AdoMet_MTases"/>
    <property type="match status" value="1"/>
</dbReference>
<keyword evidence="5" id="KW-1185">Reference proteome</keyword>
<dbReference type="Pfam" id="PF11968">
    <property type="entry name" value="Bmt2"/>
    <property type="match status" value="1"/>
</dbReference>
<reference evidence="6" key="1">
    <citation type="submission" date="2025-08" db="UniProtKB">
        <authorList>
            <consortium name="RefSeq"/>
        </authorList>
    </citation>
    <scope>IDENTIFICATION</scope>
    <source>
        <tissue evidence="6">Total insect</tissue>
    </source>
</reference>
<dbReference type="OrthoDB" id="5954793at2759"/>
<dbReference type="PANTHER" id="PTHR21008">
    <property type="entry name" value="S-ADENOSYLMETHIONINE SENSOR UPSTREAM OF MTORC1-RELATED"/>
    <property type="match status" value="1"/>
</dbReference>
<dbReference type="GeneID" id="117640201"/>
<dbReference type="SUPFAM" id="SSF53335">
    <property type="entry name" value="S-adenosyl-L-methionine-dependent methyltransferases"/>
    <property type="match status" value="1"/>
</dbReference>
<dbReference type="EC" id="2.1.1.-" evidence="4"/>
<keyword evidence="3 4" id="KW-0949">S-adenosyl-L-methionine</keyword>
<dbReference type="GO" id="GO:0032259">
    <property type="term" value="P:methylation"/>
    <property type="evidence" value="ECO:0007669"/>
    <property type="project" value="UniProtKB-KW"/>
</dbReference>
<evidence type="ECO:0000256" key="1">
    <source>
        <dbReference type="ARBA" id="ARBA00022603"/>
    </source>
</evidence>
<evidence type="ECO:0000313" key="6">
    <source>
        <dbReference type="RefSeq" id="XP_034232409.1"/>
    </source>
</evidence>
<protein>
    <recommendedName>
        <fullName evidence="4">S-adenosylmethionine sensor upstream of mTORC1</fullName>
    </recommendedName>
    <alternativeName>
        <fullName evidence="4">Probable methyltransferase BMT2 homolog</fullName>
        <ecNumber evidence="4">2.1.1.-</ecNumber>
    </alternativeName>
</protein>
<dbReference type="Proteomes" id="UP000515158">
    <property type="component" value="Unplaced"/>
</dbReference>
<feature type="binding site" evidence="4">
    <location>
        <position position="149"/>
    </location>
    <ligand>
        <name>S-adenosyl-L-methionine</name>
        <dbReference type="ChEBI" id="CHEBI:59789"/>
    </ligand>
</feature>
<dbReference type="GO" id="GO:0008168">
    <property type="term" value="F:methyltransferase activity"/>
    <property type="evidence" value="ECO:0007669"/>
    <property type="project" value="UniProtKB-UniRule"/>
</dbReference>
<dbReference type="RefSeq" id="XP_034232409.1">
    <property type="nucleotide sequence ID" value="XM_034376518.1"/>
</dbReference>
<dbReference type="PANTHER" id="PTHR21008:SF0">
    <property type="entry name" value="S-ADENOSYLMETHIONINE SENSOR UPSTREAM OF MTORC1"/>
    <property type="match status" value="1"/>
</dbReference>
<organism evidence="6">
    <name type="scientific">Thrips palmi</name>
    <name type="common">Melon thrips</name>
    <dbReference type="NCBI Taxonomy" id="161013"/>
    <lineage>
        <taxon>Eukaryota</taxon>
        <taxon>Metazoa</taxon>
        <taxon>Ecdysozoa</taxon>
        <taxon>Arthropoda</taxon>
        <taxon>Hexapoda</taxon>
        <taxon>Insecta</taxon>
        <taxon>Pterygota</taxon>
        <taxon>Neoptera</taxon>
        <taxon>Paraneoptera</taxon>
        <taxon>Thysanoptera</taxon>
        <taxon>Terebrantia</taxon>
        <taxon>Thripoidea</taxon>
        <taxon>Thripidae</taxon>
        <taxon>Thrips</taxon>
    </lineage>
</organism>
<dbReference type="FunCoup" id="A0A6P8ZHT4">
    <property type="interactions" value="892"/>
</dbReference>
<gene>
    <name evidence="6" type="primary">LOC117640201</name>
</gene>
<dbReference type="CTD" id="154743"/>
<dbReference type="GO" id="GO:1904262">
    <property type="term" value="P:negative regulation of TORC1 signaling"/>
    <property type="evidence" value="ECO:0007669"/>
    <property type="project" value="TreeGrafter"/>
</dbReference>
<dbReference type="HAMAP" id="MF_03044">
    <property type="entry name" value="BMT2"/>
    <property type="match status" value="1"/>
</dbReference>
<dbReference type="KEGG" id="tpal:117640201"/>
<dbReference type="InParanoid" id="A0A6P8ZHT4"/>
<accession>A0A6P8ZHT4</accession>
<feature type="binding site" evidence="4">
    <location>
        <position position="131"/>
    </location>
    <ligand>
        <name>S-adenosyl-L-methionine</name>
        <dbReference type="ChEBI" id="CHEBI:59789"/>
    </ligand>
</feature>
<keyword evidence="1 4" id="KW-0489">Methyltransferase</keyword>